<proteinExistence type="predicted"/>
<name>A0A1A0W922_MYCPR</name>
<feature type="transmembrane region" description="Helical" evidence="1">
    <location>
        <begin position="96"/>
        <end position="117"/>
    </location>
</feature>
<dbReference type="Proteomes" id="UP000094008">
    <property type="component" value="Unassembled WGS sequence"/>
</dbReference>
<dbReference type="RefSeq" id="WP_064880907.1">
    <property type="nucleotide sequence ID" value="NZ_LZSY01000065.1"/>
</dbReference>
<comment type="caution">
    <text evidence="2">The sequence shown here is derived from an EMBL/GenBank/DDBJ whole genome shotgun (WGS) entry which is preliminary data.</text>
</comment>
<feature type="transmembrane region" description="Helical" evidence="1">
    <location>
        <begin position="6"/>
        <end position="29"/>
    </location>
</feature>
<sequence length="497" mass="53478">MTEPVFLLLATFTALAVIGSALIIGSVHVYRRAWPKRGRQAWAPAAAVGVAAGLWAKLIIDAAPWVLEDLGTADSAYHPTKVMTGGLDYYIASLKWALVAVTLCLFAAAAAGAFIGLHRGLEALHVWLSGYQTQHDEEVKLTRAARMRMAWRIGHAEERFARTLVKLVGPASRKRRGAVLWKTLPEQPGTDIRATSFSVSPGLAYYSISDEAVEAFTDNTLLRREIQHVDYLATEDDSEFIVQWNCEYLARPFVPAKDTSTGILSFGLQPRERLRRSAGAVAVVIVLAVAVAAAWVLTDTGASTAAHTVTAAAPQAITDVNVVPGAGRPRSRVLRPASTSGEACSLRRDNAATAHDPCDHAGRHGSRYVFDFDDVKAVTAVIVTPAALQSGRVVREVIWRFNGDPEHGYPATEQIQLVEPVAGRVLLLLNRPAGLRASRVTAIISDTRPDASADADGDQRGREIGDTPFMVVGHEVESLDAVESVGPEPVGRQAAPR</sequence>
<feature type="transmembrane region" description="Helical" evidence="1">
    <location>
        <begin position="41"/>
        <end position="60"/>
    </location>
</feature>
<keyword evidence="1" id="KW-1133">Transmembrane helix</keyword>
<feature type="transmembrane region" description="Helical" evidence="1">
    <location>
        <begin position="278"/>
        <end position="297"/>
    </location>
</feature>
<accession>A0A1A0W922</accession>
<evidence type="ECO:0000313" key="3">
    <source>
        <dbReference type="Proteomes" id="UP000094008"/>
    </source>
</evidence>
<dbReference type="AlphaFoldDB" id="A0A1A0W922"/>
<keyword evidence="1" id="KW-0812">Transmembrane</keyword>
<gene>
    <name evidence="2" type="ORF">A5779_21410</name>
</gene>
<dbReference type="EMBL" id="LZSY01000065">
    <property type="protein sequence ID" value="OBB92919.1"/>
    <property type="molecule type" value="Genomic_DNA"/>
</dbReference>
<evidence type="ECO:0000313" key="2">
    <source>
        <dbReference type="EMBL" id="OBB92919.1"/>
    </source>
</evidence>
<evidence type="ECO:0000256" key="1">
    <source>
        <dbReference type="SAM" id="Phobius"/>
    </source>
</evidence>
<protein>
    <submittedName>
        <fullName evidence="2">Uncharacterized protein</fullName>
    </submittedName>
</protein>
<keyword evidence="1" id="KW-0472">Membrane</keyword>
<reference evidence="3" key="1">
    <citation type="submission" date="2016-06" db="EMBL/GenBank/DDBJ databases">
        <authorList>
            <person name="Sutton G."/>
            <person name="Brinkac L."/>
            <person name="Sanka R."/>
            <person name="Adams M."/>
            <person name="Lau E."/>
            <person name="Mehaffy C."/>
            <person name="Tameris M."/>
            <person name="Hatherill M."/>
            <person name="Hanekom W."/>
            <person name="Mahomed H."/>
            <person name="Mcshane H."/>
        </authorList>
    </citation>
    <scope>NUCLEOTIDE SEQUENCE [LARGE SCALE GENOMIC DNA]</scope>
    <source>
        <strain evidence="3">852002-10433_SCH5171157</strain>
    </source>
</reference>
<dbReference type="OrthoDB" id="9954123at2"/>
<organism evidence="2 3">
    <name type="scientific">Mycolicibacterium peregrinum</name>
    <name type="common">Mycobacterium peregrinum</name>
    <dbReference type="NCBI Taxonomy" id="43304"/>
    <lineage>
        <taxon>Bacteria</taxon>
        <taxon>Bacillati</taxon>
        <taxon>Actinomycetota</taxon>
        <taxon>Actinomycetes</taxon>
        <taxon>Mycobacteriales</taxon>
        <taxon>Mycobacteriaceae</taxon>
        <taxon>Mycolicibacterium</taxon>
    </lineage>
</organism>